<keyword evidence="11" id="KW-1185">Reference proteome</keyword>
<gene>
    <name evidence="10" type="primary">ATG7_2</name>
    <name evidence="10" type="ORF">GRS66_010860</name>
</gene>
<dbReference type="PANTHER" id="PTHR10953:SF3">
    <property type="entry name" value="UBIQUITIN-LIKE MODIFIER-ACTIVATING ENZYME ATG7"/>
    <property type="match status" value="1"/>
</dbReference>
<evidence type="ECO:0000256" key="6">
    <source>
        <dbReference type="PIRSR" id="PIRSR606285-1"/>
    </source>
</evidence>
<dbReference type="InterPro" id="IPR000594">
    <property type="entry name" value="ThiF_NAD_FAD-bd"/>
</dbReference>
<dbReference type="InterPro" id="IPR045886">
    <property type="entry name" value="ThiF/MoeB/HesA"/>
</dbReference>
<comment type="function">
    <text evidence="7">E1-like activating enzyme involved in the 2 ubiquitin-like systems required for cytoplasm to vacuole transport (Cvt) and autophagy. Activates ATG12 for its conjugation with ATG5 and ATG8 for its conjugation with phosphatidylethanolamine. Both systems are needed for the ATG8 association to Cvt vesicles and autophagosomes membranes. Autophagy is essential for maintenance of amino acid levels and protein synthesis under nitrogen starvation. Required for selective autophagic degradation of the nucleus (nucleophagy) as well as for mitophagy which contributes to regulate mitochondrial quantity and quality by eliminating the mitochondria to a basal level to fulfill cellular energy requirements and preventing excess ROS production.</text>
</comment>
<dbReference type="EMBL" id="CP049012">
    <property type="protein sequence ID" value="QID88153.1"/>
    <property type="molecule type" value="Genomic_DNA"/>
</dbReference>
<dbReference type="Gene3D" id="3.40.140.70">
    <property type="entry name" value="Ubiquitin-like modifier-activating enzyme ATG7 N-terminal domain"/>
    <property type="match status" value="1"/>
</dbReference>
<dbReference type="GO" id="GO:0006995">
    <property type="term" value="P:cellular response to nitrogen starvation"/>
    <property type="evidence" value="ECO:0007669"/>
    <property type="project" value="TreeGrafter"/>
</dbReference>
<keyword evidence="3 7" id="KW-0813">Transport</keyword>
<dbReference type="PANTHER" id="PTHR10953">
    <property type="entry name" value="UBIQUITIN-ACTIVATING ENZYME E1"/>
    <property type="match status" value="1"/>
</dbReference>
<evidence type="ECO:0000256" key="1">
    <source>
        <dbReference type="ARBA" id="ARBA00010931"/>
    </source>
</evidence>
<protein>
    <recommendedName>
        <fullName evidence="2 7">Ubiquitin-like modifier-activating enzyme ATG7</fullName>
    </recommendedName>
    <alternativeName>
        <fullName evidence="7">Autophagy-related protein 7</fullName>
    </alternativeName>
</protein>
<sequence>MSSERVLNYSAPFKSFLDTSFFQELSRLKLDVLKLDSTCQPLVVNLDLHNIPKSSDQVPLFLTNRSFEKHNNRSDDEVPVRGKIYNFNVLDEFKNLDKQQLLHQRALECWEDGLEDINKCVSFVIISFADLKRYRFYYWLGVPCFQRPSSTVVYVQGEGDSNHVWKTYQEWFDTNYSKWVCILNEDNDIINYNKDIFGKTKVLAVRDTSTMENTPSALTKNFLSVLQHDIPHLTDFKLLVIRQHKGSFALNVTFASRGVQSLSTNPDMKVAGWEKNIQGKLTPRVVDLGSLLDPLKIADQSVDLNLKLMKWGIVPDLNLDIIKDTKVLLLGAGTLGCYVSRALMAWGVRKITFVDSGTVSYSNPVRQALYNFDDCGKPKSEAAAASLKRIFPLMDASGVTLNIPMIGHKLVNEESQHEDFNKLRGLIKKHDVIFLLVDSRESRWLPSLLGNIEDKIVINAALGFDSYLVMRHGSRNEEPLKQLGCYFCHDVVAPTDSLTDRTLDQMCTVTRPGVAMMASSLAVELMTSLLQIKNSGSDTTVLGEIPHQIRGFLNNFSTLKLETPAYEHCPACSPKVIEAFTESEWEFVKKALNDPLYLEEISGLTLIKQEVEQLGNDIFEWEGDESDEMK</sequence>
<dbReference type="Gene3D" id="3.40.140.100">
    <property type="entry name" value="Ubiquitin-like modifier-activating enzyme ATG7 C-terminal domain"/>
    <property type="match status" value="1"/>
</dbReference>
<dbReference type="GO" id="GO:0000407">
    <property type="term" value="C:phagophore assembly site"/>
    <property type="evidence" value="ECO:0007669"/>
    <property type="project" value="UniProtKB-SubCell"/>
</dbReference>
<keyword evidence="5 7" id="KW-0072">Autophagy</keyword>
<proteinExistence type="inferred from homology"/>
<dbReference type="GO" id="GO:0019779">
    <property type="term" value="F:Atg8 activating enzyme activity"/>
    <property type="evidence" value="ECO:0007669"/>
    <property type="project" value="TreeGrafter"/>
</dbReference>
<evidence type="ECO:0000259" key="8">
    <source>
        <dbReference type="Pfam" id="PF00899"/>
    </source>
</evidence>
<dbReference type="InterPro" id="IPR042523">
    <property type="entry name" value="Atg7_N_2"/>
</dbReference>
<organism evidence="10 11">
    <name type="scientific">Saccharomyces pastorianus</name>
    <name type="common">Lager yeast</name>
    <name type="synonym">Saccharomyces cerevisiae x Saccharomyces eubayanus</name>
    <dbReference type="NCBI Taxonomy" id="27292"/>
    <lineage>
        <taxon>Eukaryota</taxon>
        <taxon>Fungi</taxon>
        <taxon>Dikarya</taxon>
        <taxon>Ascomycota</taxon>
        <taxon>Saccharomycotina</taxon>
        <taxon>Saccharomycetes</taxon>
        <taxon>Saccharomycetales</taxon>
        <taxon>Saccharomycetaceae</taxon>
        <taxon>Saccharomyces</taxon>
    </lineage>
</organism>
<comment type="subcellular location">
    <subcellularLocation>
        <location evidence="7">Cytoplasm</location>
    </subcellularLocation>
    <subcellularLocation>
        <location evidence="7">Preautophagosomal structure</location>
    </subcellularLocation>
</comment>
<evidence type="ECO:0000256" key="3">
    <source>
        <dbReference type="ARBA" id="ARBA00022448"/>
    </source>
</evidence>
<dbReference type="Pfam" id="PF00899">
    <property type="entry name" value="ThiF"/>
    <property type="match status" value="1"/>
</dbReference>
<dbReference type="GO" id="GO:0000422">
    <property type="term" value="P:autophagy of mitochondrion"/>
    <property type="evidence" value="ECO:0007669"/>
    <property type="project" value="TreeGrafter"/>
</dbReference>
<evidence type="ECO:0000256" key="7">
    <source>
        <dbReference type="RuleBase" id="RU366022"/>
    </source>
</evidence>
<dbReference type="AlphaFoldDB" id="A0A6C1EGZ8"/>
<evidence type="ECO:0000256" key="5">
    <source>
        <dbReference type="ARBA" id="ARBA00023006"/>
    </source>
</evidence>
<feature type="domain" description="THIF-type NAD/FAD binding fold" evidence="8">
    <location>
        <begin position="310"/>
        <end position="561"/>
    </location>
</feature>
<dbReference type="OrthoDB" id="338614at2759"/>
<dbReference type="FunFam" id="3.40.50.720:FF:000243">
    <property type="entry name" value="Ubiquitin-like modifier-activating enzyme ATG7"/>
    <property type="match status" value="1"/>
</dbReference>
<accession>A0A6C1EGZ8</accession>
<keyword evidence="7" id="KW-0833">Ubl conjugation pathway</keyword>
<dbReference type="InterPro" id="IPR035985">
    <property type="entry name" value="Ubiquitin-activating_enz"/>
</dbReference>
<evidence type="ECO:0000256" key="2">
    <source>
        <dbReference type="ARBA" id="ARBA00017647"/>
    </source>
</evidence>
<dbReference type="CDD" id="cd01486">
    <property type="entry name" value="Apg7"/>
    <property type="match status" value="1"/>
</dbReference>
<comment type="similarity">
    <text evidence="1 7">Belongs to the ATG7 family.</text>
</comment>
<evidence type="ECO:0000256" key="4">
    <source>
        <dbReference type="ARBA" id="ARBA00022927"/>
    </source>
</evidence>
<dbReference type="GO" id="GO:0000045">
    <property type="term" value="P:autophagosome assembly"/>
    <property type="evidence" value="ECO:0007669"/>
    <property type="project" value="TreeGrafter"/>
</dbReference>
<dbReference type="InterPro" id="IPR006285">
    <property type="entry name" value="Atg7"/>
</dbReference>
<dbReference type="NCBIfam" id="TIGR01381">
    <property type="entry name" value="E1_like_apg7"/>
    <property type="match status" value="1"/>
</dbReference>
<reference evidence="10 11" key="1">
    <citation type="journal article" date="2019" name="BMC Genomics">
        <title>Chromosome level assembly and comparative genome analysis confirm lager-brewing yeasts originated from a single hybridization.</title>
        <authorList>
            <person name="Salazar A.N."/>
            <person name="Gorter de Vries A.R."/>
            <person name="van den Broek M."/>
            <person name="Brouwers N."/>
            <person name="de la Torre Cortes P."/>
            <person name="Kuijpers N.G.A."/>
            <person name="Daran J.G."/>
            <person name="Abeel T."/>
        </authorList>
    </citation>
    <scope>NUCLEOTIDE SEQUENCE [LARGE SCALE GENOMIC DNA]</scope>
    <source>
        <strain evidence="10 11">CBS 1483</strain>
    </source>
</reference>
<dbReference type="GO" id="GO:0034727">
    <property type="term" value="P:piecemeal microautophagy of the nucleus"/>
    <property type="evidence" value="ECO:0007669"/>
    <property type="project" value="TreeGrafter"/>
</dbReference>
<comment type="subunit">
    <text evidence="7">Homodimer.</text>
</comment>
<evidence type="ECO:0000313" key="10">
    <source>
        <dbReference type="EMBL" id="QID88153.1"/>
    </source>
</evidence>
<dbReference type="SUPFAM" id="SSF69572">
    <property type="entry name" value="Activating enzymes of the ubiquitin-like proteins"/>
    <property type="match status" value="1"/>
</dbReference>
<dbReference type="Pfam" id="PF16420">
    <property type="entry name" value="ATG7_N"/>
    <property type="match status" value="1"/>
</dbReference>
<feature type="active site" description="Glycyl thioester intermediate" evidence="6">
    <location>
        <position position="507"/>
    </location>
</feature>
<dbReference type="GO" id="GO:0019778">
    <property type="term" value="F:Atg12 activating enzyme activity"/>
    <property type="evidence" value="ECO:0007669"/>
    <property type="project" value="TreeGrafter"/>
</dbReference>
<dbReference type="InterPro" id="IPR032197">
    <property type="entry name" value="Atg7_N"/>
</dbReference>
<keyword evidence="4 7" id="KW-0653">Protein transport</keyword>
<evidence type="ECO:0000313" key="11">
    <source>
        <dbReference type="Proteomes" id="UP000501346"/>
    </source>
</evidence>
<dbReference type="Gene3D" id="3.40.50.720">
    <property type="entry name" value="NAD(P)-binding Rossmann-like Domain"/>
    <property type="match status" value="1"/>
</dbReference>
<dbReference type="GO" id="GO:0015031">
    <property type="term" value="P:protein transport"/>
    <property type="evidence" value="ECO:0007669"/>
    <property type="project" value="UniProtKB-UniRule"/>
</dbReference>
<dbReference type="InterPro" id="IPR042522">
    <property type="entry name" value="Atg7_N_1"/>
</dbReference>
<feature type="domain" description="Ubiquitin-like modifier-activating enzyme Atg7 N-terminal" evidence="9">
    <location>
        <begin position="11"/>
        <end position="291"/>
    </location>
</feature>
<keyword evidence="7" id="KW-0963">Cytoplasm</keyword>
<evidence type="ECO:0000259" key="9">
    <source>
        <dbReference type="Pfam" id="PF16420"/>
    </source>
</evidence>
<name>A0A6C1EGZ8_SACPS</name>
<dbReference type="Proteomes" id="UP000501346">
    <property type="component" value="Chromosome SeXV-SeVIII"/>
</dbReference>
<dbReference type="GO" id="GO:0032446">
    <property type="term" value="P:protein modification by small protein conjugation"/>
    <property type="evidence" value="ECO:0007669"/>
    <property type="project" value="TreeGrafter"/>
</dbReference>